<feature type="signal peptide" evidence="1">
    <location>
        <begin position="1"/>
        <end position="26"/>
    </location>
</feature>
<keyword evidence="1" id="KW-0732">Signal</keyword>
<sequence>MVKKNITRVFAIYISAVLFFACSSNPSPDYKPGSFIKLGTKWTELKKGEPFPWEERDGFFPNKDNPYGFDRHTKPRIKEDSIVHTSIAHNRSMLVVMEGKYTGIIQGKEGFVTLKINQGYGSALPARHEFYICDPTSEYPYKLIGNIDNSKKEQTYKFTDDLVNEVRKIALCKGNTAGESEIVQELHIHTYHWNEYNFLPIVIGTPTSERNGLVASIEFWDKYRDVYKQAITAPVHSHGVVNIKGQVTYLYTRARGAYPDSCLNGDINDIYDMYLEMAMKDSNMPKRAIFQFDLPYKRFWPLRKDDNNNIVICGNPDFNNKPYENQDYELVPIKAGCSIPTEIPIVNLNGSNNKLYMKGSQQSVAATQFSPKCYVMAESSSSSYIGEFRSDNTLATTFMNRGNGTAFVILPWRGEDTKWIALHELGHTMGLGDVRTDLPSTGDENSKSEEGSIMFYKMQVGYKLRQRNMEIGDTINASTNPPIGDENQWDCLQRRAQDRSCSRQDWLFK</sequence>
<dbReference type="AlphaFoldDB" id="A0A806K2J8"/>
<accession>A0A806K2J8</accession>
<evidence type="ECO:0000313" key="2">
    <source>
        <dbReference type="EMBL" id="AGS54284.1"/>
    </source>
</evidence>
<dbReference type="GO" id="GO:0008237">
    <property type="term" value="F:metallopeptidase activity"/>
    <property type="evidence" value="ECO:0007669"/>
    <property type="project" value="InterPro"/>
</dbReference>
<dbReference type="Gene3D" id="3.40.390.10">
    <property type="entry name" value="Collagenase (Catalytic Domain)"/>
    <property type="match status" value="1"/>
</dbReference>
<dbReference type="EMBL" id="JQ844287">
    <property type="protein sequence ID" value="AGS54284.1"/>
    <property type="molecule type" value="Genomic_DNA"/>
</dbReference>
<protein>
    <submittedName>
        <fullName evidence="2">Uncharacterized protein</fullName>
    </submittedName>
</protein>
<evidence type="ECO:0000256" key="1">
    <source>
        <dbReference type="SAM" id="SignalP"/>
    </source>
</evidence>
<dbReference type="PROSITE" id="PS51257">
    <property type="entry name" value="PROKAR_LIPOPROTEIN"/>
    <property type="match status" value="1"/>
</dbReference>
<name>A0A806K2J8_9BACT</name>
<dbReference type="InterPro" id="IPR024079">
    <property type="entry name" value="MetalloPept_cat_dom_sf"/>
</dbReference>
<reference evidence="2" key="1">
    <citation type="submission" date="2012-03" db="EMBL/GenBank/DDBJ databases">
        <title>Functional metagenomics reveals considerable lignocellulase gene clusters in the gut microbiome of a wood-feeding higher termite.</title>
        <authorList>
            <person name="Liu N."/>
        </authorList>
    </citation>
    <scope>NUCLEOTIDE SEQUENCE</scope>
</reference>
<proteinExistence type="predicted"/>
<organism evidence="2">
    <name type="scientific">uncultured bacterium contig00106</name>
    <dbReference type="NCBI Taxonomy" id="1181572"/>
    <lineage>
        <taxon>Bacteria</taxon>
        <taxon>environmental samples</taxon>
    </lineage>
</organism>
<dbReference type="SUPFAM" id="SSF55486">
    <property type="entry name" value="Metalloproteases ('zincins'), catalytic domain"/>
    <property type="match status" value="1"/>
</dbReference>
<feature type="chain" id="PRO_5032275731" evidence="1">
    <location>
        <begin position="27"/>
        <end position="509"/>
    </location>
</feature>